<name>A0A668SK06_OREAU</name>
<feature type="domain" description="Caspase family p10" evidence="3">
    <location>
        <begin position="203"/>
        <end position="265"/>
    </location>
</feature>
<dbReference type="SMART" id="SM00115">
    <property type="entry name" value="CASc"/>
    <property type="match status" value="1"/>
</dbReference>
<keyword evidence="6" id="KW-1185">Reference proteome</keyword>
<dbReference type="GO" id="GO:0004197">
    <property type="term" value="F:cysteine-type endopeptidase activity"/>
    <property type="evidence" value="ECO:0007669"/>
    <property type="project" value="InterPro"/>
</dbReference>
<evidence type="ECO:0000259" key="3">
    <source>
        <dbReference type="PROSITE" id="PS50207"/>
    </source>
</evidence>
<dbReference type="InterPro" id="IPR011600">
    <property type="entry name" value="Pept_C14_caspase"/>
</dbReference>
<accession>A0A668SK06</accession>
<dbReference type="Pfam" id="PF00656">
    <property type="entry name" value="Peptidase_C14"/>
    <property type="match status" value="1"/>
</dbReference>
<dbReference type="SUPFAM" id="SSF52129">
    <property type="entry name" value="Caspase-like"/>
    <property type="match status" value="1"/>
</dbReference>
<sequence>RCCFCFTLKEVFLSSVTSEMENVSFHFVSQIYPVTQQSQSNRIALLINTETFTTSLYKCRAVKDEKVMQNLLQTLGYEVVRCGDITAKMIDKPLKEFSEHPKLALTDSVFVTLVCYGGTGTEEFEIDQIFQHLNTKNCPALKDKPKIIIIHACRGVCVFVSVGEESADLLDRKQFVPTDDIESLSVNSVKDMICFCLLADTGSYKHETYGSAFIQHIFEAVRKHCLTDDIEEIFRMVMQSFEEFPSEQMPTKERDTLTKRFYLFQS</sequence>
<evidence type="ECO:0000259" key="4">
    <source>
        <dbReference type="PROSITE" id="PS50208"/>
    </source>
</evidence>
<dbReference type="InterPro" id="IPR029030">
    <property type="entry name" value="Caspase-like_dom_sf"/>
</dbReference>
<protein>
    <recommendedName>
        <fullName evidence="7">Caspase family p20 domain-containing protein</fullName>
    </recommendedName>
</protein>
<reference evidence="5" key="1">
    <citation type="submission" date="2025-08" db="UniProtKB">
        <authorList>
            <consortium name="Ensembl"/>
        </authorList>
    </citation>
    <scope>IDENTIFICATION</scope>
</reference>
<organism evidence="5 6">
    <name type="scientific">Oreochromis aureus</name>
    <name type="common">Israeli tilapia</name>
    <name type="synonym">Chromis aureus</name>
    <dbReference type="NCBI Taxonomy" id="47969"/>
    <lineage>
        <taxon>Eukaryota</taxon>
        <taxon>Metazoa</taxon>
        <taxon>Chordata</taxon>
        <taxon>Craniata</taxon>
        <taxon>Vertebrata</taxon>
        <taxon>Euteleostomi</taxon>
        <taxon>Actinopterygii</taxon>
        <taxon>Neopterygii</taxon>
        <taxon>Teleostei</taxon>
        <taxon>Neoteleostei</taxon>
        <taxon>Acanthomorphata</taxon>
        <taxon>Ovalentaria</taxon>
        <taxon>Cichlomorphae</taxon>
        <taxon>Cichliformes</taxon>
        <taxon>Cichlidae</taxon>
        <taxon>African cichlids</taxon>
        <taxon>Pseudocrenilabrinae</taxon>
        <taxon>Oreochromini</taxon>
        <taxon>Oreochromis</taxon>
    </lineage>
</organism>
<dbReference type="Gene3D" id="3.40.50.1460">
    <property type="match status" value="1"/>
</dbReference>
<dbReference type="GO" id="GO:0050727">
    <property type="term" value="P:regulation of inflammatory response"/>
    <property type="evidence" value="ECO:0007669"/>
    <property type="project" value="TreeGrafter"/>
</dbReference>
<evidence type="ECO:0000256" key="2">
    <source>
        <dbReference type="RuleBase" id="RU003971"/>
    </source>
</evidence>
<dbReference type="GO" id="GO:0006508">
    <property type="term" value="P:proteolysis"/>
    <property type="evidence" value="ECO:0007669"/>
    <property type="project" value="InterPro"/>
</dbReference>
<evidence type="ECO:0000256" key="1">
    <source>
        <dbReference type="ARBA" id="ARBA00010134"/>
    </source>
</evidence>
<evidence type="ECO:0008006" key="7">
    <source>
        <dbReference type="Google" id="ProtNLM"/>
    </source>
</evidence>
<feature type="domain" description="Caspase family p20" evidence="4">
    <location>
        <begin position="40"/>
        <end position="155"/>
    </location>
</feature>
<dbReference type="PRINTS" id="PR00376">
    <property type="entry name" value="IL1BCENZYME"/>
</dbReference>
<dbReference type="Proteomes" id="UP000472276">
    <property type="component" value="Unassembled WGS sequence"/>
</dbReference>
<evidence type="ECO:0000313" key="6">
    <source>
        <dbReference type="Proteomes" id="UP000472276"/>
    </source>
</evidence>
<dbReference type="Ensembl" id="ENSOABT00000015360.2">
    <property type="protein sequence ID" value="ENSOABP00000014889.2"/>
    <property type="gene ID" value="ENSOABG00000007433.2"/>
</dbReference>
<dbReference type="InterPro" id="IPR001309">
    <property type="entry name" value="Pept_C14_p20"/>
</dbReference>
<dbReference type="GO" id="GO:0072557">
    <property type="term" value="C:IPAF inflammasome complex"/>
    <property type="evidence" value="ECO:0007669"/>
    <property type="project" value="TreeGrafter"/>
</dbReference>
<dbReference type="GO" id="GO:0072559">
    <property type="term" value="C:NLRP3 inflammasome complex"/>
    <property type="evidence" value="ECO:0007669"/>
    <property type="project" value="TreeGrafter"/>
</dbReference>
<dbReference type="PROSITE" id="PS50207">
    <property type="entry name" value="CASPASE_P10"/>
    <property type="match status" value="1"/>
</dbReference>
<dbReference type="PANTHER" id="PTHR47901">
    <property type="entry name" value="CASPASE RECRUITMENT DOMAIN-CONTAINING PROTEIN 18"/>
    <property type="match status" value="1"/>
</dbReference>
<dbReference type="GO" id="GO:0097169">
    <property type="term" value="C:AIM2 inflammasome complex"/>
    <property type="evidence" value="ECO:0007669"/>
    <property type="project" value="TreeGrafter"/>
</dbReference>
<dbReference type="PROSITE" id="PS50208">
    <property type="entry name" value="CASPASE_P20"/>
    <property type="match status" value="1"/>
</dbReference>
<proteinExistence type="inferred from homology"/>
<dbReference type="InterPro" id="IPR015917">
    <property type="entry name" value="Pept_C14A"/>
</dbReference>
<evidence type="ECO:0000313" key="5">
    <source>
        <dbReference type="Ensembl" id="ENSOABP00000014889.2"/>
    </source>
</evidence>
<dbReference type="InterPro" id="IPR002398">
    <property type="entry name" value="Pept_C14"/>
</dbReference>
<dbReference type="InterPro" id="IPR002138">
    <property type="entry name" value="Pept_C14_p10"/>
</dbReference>
<dbReference type="PANTHER" id="PTHR47901:SF3">
    <property type="entry name" value="CASPASE-1"/>
    <property type="match status" value="1"/>
</dbReference>
<reference evidence="5" key="2">
    <citation type="submission" date="2025-09" db="UniProtKB">
        <authorList>
            <consortium name="Ensembl"/>
        </authorList>
    </citation>
    <scope>IDENTIFICATION</scope>
</reference>
<dbReference type="AlphaFoldDB" id="A0A668SK06"/>
<gene>
    <name evidence="5" type="primary">LOC120434310</name>
</gene>
<comment type="similarity">
    <text evidence="1 2">Belongs to the peptidase C14A family.</text>
</comment>